<organism evidence="3 4">
    <name type="scientific">Billgrantia ethanolica</name>
    <dbReference type="NCBI Taxonomy" id="2733486"/>
    <lineage>
        <taxon>Bacteria</taxon>
        <taxon>Pseudomonadati</taxon>
        <taxon>Pseudomonadota</taxon>
        <taxon>Gammaproteobacteria</taxon>
        <taxon>Oceanospirillales</taxon>
        <taxon>Halomonadaceae</taxon>
        <taxon>Billgrantia</taxon>
    </lineage>
</organism>
<accession>A0ABS9A6L3</accession>
<keyword evidence="4" id="KW-1185">Reference proteome</keyword>
<keyword evidence="1" id="KW-0175">Coiled coil</keyword>
<sequence length="127" mass="14206">MLMKLLRLVPGRVWLLLAAVAINGAAWLWVSYHTAQLERELSQTQAEAEVLRKGLDAWQARADSYRDDLAIAIAEQAHAERAVRELQAELADSGARYRELQARIRQAPERDDGPVAPVLRDALEALP</sequence>
<evidence type="ECO:0000256" key="2">
    <source>
        <dbReference type="SAM" id="Phobius"/>
    </source>
</evidence>
<name>A0ABS9A6L3_9GAMM</name>
<evidence type="ECO:0000256" key="1">
    <source>
        <dbReference type="SAM" id="Coils"/>
    </source>
</evidence>
<dbReference type="RefSeq" id="WP_234270870.1">
    <property type="nucleotide sequence ID" value="NZ_JABFTX010000003.1"/>
</dbReference>
<reference evidence="3 4" key="1">
    <citation type="journal article" date="2021" name="Front. Microbiol.">
        <title>Aerobic Denitrification and Heterotrophic Sulfur Oxidation in the Genus Halomonas Revealed by Six Novel Species Characterizations and Genome-Based Analysis.</title>
        <authorList>
            <person name="Wang L."/>
            <person name="Shao Z."/>
        </authorList>
    </citation>
    <scope>NUCLEOTIDE SEQUENCE [LARGE SCALE GENOMIC DNA]</scope>
    <source>
        <strain evidence="3 4">MCCC 1A11081</strain>
    </source>
</reference>
<dbReference type="EMBL" id="JABFTX010000003">
    <property type="protein sequence ID" value="MCE8004240.1"/>
    <property type="molecule type" value="Genomic_DNA"/>
</dbReference>
<keyword evidence="2" id="KW-1133">Transmembrane helix</keyword>
<keyword evidence="2" id="KW-0812">Transmembrane</keyword>
<comment type="caution">
    <text evidence="3">The sequence shown here is derived from an EMBL/GenBank/DDBJ whole genome shotgun (WGS) entry which is preliminary data.</text>
</comment>
<gene>
    <name evidence="3" type="ORF">HOP53_15480</name>
</gene>
<keyword evidence="2" id="KW-0472">Membrane</keyword>
<proteinExistence type="predicted"/>
<evidence type="ECO:0000313" key="4">
    <source>
        <dbReference type="Proteomes" id="UP001320168"/>
    </source>
</evidence>
<protein>
    <submittedName>
        <fullName evidence="3">Uncharacterized protein</fullName>
    </submittedName>
</protein>
<dbReference type="Proteomes" id="UP001320168">
    <property type="component" value="Unassembled WGS sequence"/>
</dbReference>
<feature type="coiled-coil region" evidence="1">
    <location>
        <begin position="34"/>
        <end position="103"/>
    </location>
</feature>
<feature type="transmembrane region" description="Helical" evidence="2">
    <location>
        <begin position="12"/>
        <end position="30"/>
    </location>
</feature>
<evidence type="ECO:0000313" key="3">
    <source>
        <dbReference type="EMBL" id="MCE8004240.1"/>
    </source>
</evidence>